<dbReference type="PANTHER" id="PTHR24134:SF9">
    <property type="entry name" value="ANKYRIN REPEAT AND SOCS BOX PROTEIN 8"/>
    <property type="match status" value="1"/>
</dbReference>
<evidence type="ECO:0000256" key="4">
    <source>
        <dbReference type="SAM" id="MobiDB-lite"/>
    </source>
</evidence>
<dbReference type="EMBL" id="LUFC02001758">
    <property type="protein sequence ID" value="KAF4473302.1"/>
    <property type="molecule type" value="Genomic_DNA"/>
</dbReference>
<dbReference type="Proteomes" id="UP000737391">
    <property type="component" value="Unassembled WGS sequence"/>
</dbReference>
<evidence type="ECO:0000313" key="5">
    <source>
        <dbReference type="EMBL" id="KAF4473302.1"/>
    </source>
</evidence>
<feature type="region of interest" description="Disordered" evidence="4">
    <location>
        <begin position="202"/>
        <end position="225"/>
    </location>
</feature>
<organism evidence="5 6">
    <name type="scientific">Fusarium agapanthi</name>
    <dbReference type="NCBI Taxonomy" id="1803897"/>
    <lineage>
        <taxon>Eukaryota</taxon>
        <taxon>Fungi</taxon>
        <taxon>Dikarya</taxon>
        <taxon>Ascomycota</taxon>
        <taxon>Pezizomycotina</taxon>
        <taxon>Sordariomycetes</taxon>
        <taxon>Hypocreomycetidae</taxon>
        <taxon>Hypocreales</taxon>
        <taxon>Nectriaceae</taxon>
        <taxon>Fusarium</taxon>
        <taxon>Fusarium fujikuroi species complex</taxon>
    </lineage>
</organism>
<name>A0A9P5AXM0_9HYPO</name>
<comment type="caution">
    <text evidence="5">The sequence shown here is derived from an EMBL/GenBank/DDBJ whole genome shotgun (WGS) entry which is preliminary data.</text>
</comment>
<evidence type="ECO:0000256" key="1">
    <source>
        <dbReference type="ARBA" id="ARBA00022737"/>
    </source>
</evidence>
<evidence type="ECO:0000256" key="3">
    <source>
        <dbReference type="PROSITE-ProRule" id="PRU00023"/>
    </source>
</evidence>
<dbReference type="PROSITE" id="PS50088">
    <property type="entry name" value="ANK_REPEAT"/>
    <property type="match status" value="2"/>
</dbReference>
<dbReference type="PANTHER" id="PTHR24134">
    <property type="entry name" value="ANKYRIN REPEAT-CONTAINING PROTEIN DDB_G0279043"/>
    <property type="match status" value="1"/>
</dbReference>
<keyword evidence="1" id="KW-0677">Repeat</keyword>
<reference evidence="5" key="1">
    <citation type="submission" date="2020-01" db="EMBL/GenBank/DDBJ databases">
        <title>Identification and distribution of gene clusters putatively required for synthesis of sphingolipid metabolism inhibitors in phylogenetically diverse species of the filamentous fungus Fusarium.</title>
        <authorList>
            <person name="Kim H.-S."/>
            <person name="Busman M."/>
            <person name="Brown D.W."/>
            <person name="Divon H."/>
            <person name="Uhlig S."/>
            <person name="Proctor R.H."/>
        </authorList>
    </citation>
    <scope>NUCLEOTIDE SEQUENCE</scope>
    <source>
        <strain evidence="5">NRRL 31653</strain>
    </source>
</reference>
<dbReference type="SMART" id="SM00248">
    <property type="entry name" value="ANK"/>
    <property type="match status" value="3"/>
</dbReference>
<evidence type="ECO:0000313" key="6">
    <source>
        <dbReference type="Proteomes" id="UP000737391"/>
    </source>
</evidence>
<gene>
    <name evidence="5" type="ORF">FAGAP_13264</name>
</gene>
<keyword evidence="6" id="KW-1185">Reference proteome</keyword>
<dbReference type="InterPro" id="IPR036770">
    <property type="entry name" value="Ankyrin_rpt-contain_sf"/>
</dbReference>
<keyword evidence="2 3" id="KW-0040">ANK repeat</keyword>
<dbReference type="InterPro" id="IPR002110">
    <property type="entry name" value="Ankyrin_rpt"/>
</dbReference>
<dbReference type="PROSITE" id="PS50297">
    <property type="entry name" value="ANK_REP_REGION"/>
    <property type="match status" value="1"/>
</dbReference>
<evidence type="ECO:0000256" key="2">
    <source>
        <dbReference type="ARBA" id="ARBA00023043"/>
    </source>
</evidence>
<feature type="repeat" description="ANK" evidence="3">
    <location>
        <begin position="56"/>
        <end position="94"/>
    </location>
</feature>
<feature type="repeat" description="ANK" evidence="3">
    <location>
        <begin position="133"/>
        <end position="166"/>
    </location>
</feature>
<proteinExistence type="predicted"/>
<dbReference type="SUPFAM" id="SSF48403">
    <property type="entry name" value="Ankyrin repeat"/>
    <property type="match status" value="1"/>
</dbReference>
<dbReference type="Pfam" id="PF12796">
    <property type="entry name" value="Ank_2"/>
    <property type="match status" value="1"/>
</dbReference>
<dbReference type="AlphaFoldDB" id="A0A9P5AXM0"/>
<protein>
    <submittedName>
        <fullName evidence="5">Ankyrin</fullName>
    </submittedName>
</protein>
<dbReference type="OrthoDB" id="823504at2759"/>
<dbReference type="Gene3D" id="1.25.40.20">
    <property type="entry name" value="Ankyrin repeat-containing domain"/>
    <property type="match status" value="1"/>
</dbReference>
<sequence>MHSDLSSSQRHMGVSIEEIPREMTTEVTEEKLQRIITTVNLLLGSNPETISTQDMYGNTPLHYAAKTYSNCGRKYTAVSQFLCDRGADASILNKKSETALHCLCHDNGGWPIDTAALEILLRHSAMVTGTEDNDNTPLHLVVKNLENLDAIVFLLDHGADISTKNLKGNTPLHEAANGMFWPGVVEEKYKSMGEILGRLQGDEGRLMHHPNTEGKSPRQVQDERRKNFREQIDDIESGWKWWGS</sequence>
<accession>A0A9P5AXM0</accession>